<dbReference type="Proteomes" id="UP000050790">
    <property type="component" value="Unassembled WGS sequence"/>
</dbReference>
<organism evidence="2 3">
    <name type="scientific">Schistosoma margrebowiei</name>
    <dbReference type="NCBI Taxonomy" id="48269"/>
    <lineage>
        <taxon>Eukaryota</taxon>
        <taxon>Metazoa</taxon>
        <taxon>Spiralia</taxon>
        <taxon>Lophotrochozoa</taxon>
        <taxon>Platyhelminthes</taxon>
        <taxon>Trematoda</taxon>
        <taxon>Digenea</taxon>
        <taxon>Strigeidida</taxon>
        <taxon>Schistosomatoidea</taxon>
        <taxon>Schistosomatidae</taxon>
        <taxon>Schistosoma</taxon>
    </lineage>
</organism>
<dbReference type="InterPro" id="IPR053084">
    <property type="entry name" value="AKAP"/>
</dbReference>
<dbReference type="GO" id="GO:0034237">
    <property type="term" value="F:protein kinase A regulatory subunit binding"/>
    <property type="evidence" value="ECO:0007669"/>
    <property type="project" value="TreeGrafter"/>
</dbReference>
<dbReference type="AlphaFoldDB" id="A0AA84ZH04"/>
<evidence type="ECO:0000313" key="2">
    <source>
        <dbReference type="Proteomes" id="UP000050790"/>
    </source>
</evidence>
<evidence type="ECO:0000313" key="3">
    <source>
        <dbReference type="WBParaSite" id="SMRG1_28390.1"/>
    </source>
</evidence>
<dbReference type="PANTHER" id="PTHR35075:SF1">
    <property type="entry name" value="A-KINASE ANCHOR PROTEIN 14"/>
    <property type="match status" value="1"/>
</dbReference>
<dbReference type="PANTHER" id="PTHR35075">
    <property type="entry name" value="A-KINASE ANCHOR PROTEIN 14"/>
    <property type="match status" value="1"/>
</dbReference>
<evidence type="ECO:0000256" key="1">
    <source>
        <dbReference type="ARBA" id="ARBA00008315"/>
    </source>
</evidence>
<dbReference type="InterPro" id="IPR025663">
    <property type="entry name" value="AKAP_28"/>
</dbReference>
<dbReference type="Pfam" id="PF13879">
    <property type="entry name" value="Hmw_CFAP97"/>
    <property type="match status" value="1"/>
</dbReference>
<accession>A0AA84ZH04</accession>
<dbReference type="InterPro" id="IPR029488">
    <property type="entry name" value="Hmw/CFAP97"/>
</dbReference>
<comment type="similarity">
    <text evidence="1">Belongs to the CFAP97 family.</text>
</comment>
<sequence>MYNLHYSVKPCQNKPLQYKFDKRYQDAHLKALAKMKSTVDTTAPKTFQIIHLNSKKDRIEKENFKRITEENHRLLKRMHEIQKHGIMGNENNQYIEKSLNEEQRLKEVKRVTQENKEILKRLKNSKNLYNRENWEHDWANTLKYMTNISKFTMYHQKSDAHIEPIVENTNENSSEYMETIISIVDSVIQRSIDYVQKLNSDSSKVDINSEKTQQHGATIGQGKSDESPEMIRNLITSIIQSSLYRVYEKDLLNKLSMKPENSESPYEINPTDYNYYDLEKLYPNESSYEINDEIILSDKPLPIPNIQWPTIEEFTPKLGLEKIEKYVKCWEISDKWLYCVDILPIVELKNETLHKYRVKFSLPSRRSPIPKSTVSVYFTLRISRIKPKNSVILVYYQVETFRSIQIPGKSRFSERWLTDVINAKIRLMSYVTF</sequence>
<dbReference type="WBParaSite" id="SMRG1_28390.1">
    <property type="protein sequence ID" value="SMRG1_28390.1"/>
    <property type="gene ID" value="SMRG1_28390"/>
</dbReference>
<dbReference type="GO" id="GO:0005952">
    <property type="term" value="C:cAMP-dependent protein kinase complex"/>
    <property type="evidence" value="ECO:0007669"/>
    <property type="project" value="TreeGrafter"/>
</dbReference>
<protein>
    <submittedName>
        <fullName evidence="3">Uncharacterized protein</fullName>
    </submittedName>
</protein>
<reference evidence="3" key="1">
    <citation type="submission" date="2023-11" db="UniProtKB">
        <authorList>
            <consortium name="WormBaseParasite"/>
        </authorList>
    </citation>
    <scope>IDENTIFICATION</scope>
</reference>
<dbReference type="Pfam" id="PF14469">
    <property type="entry name" value="AKAP28"/>
    <property type="match status" value="1"/>
</dbReference>
<proteinExistence type="inferred from homology"/>
<name>A0AA84ZH04_9TREM</name>